<comment type="caution">
    <text evidence="9">The sequence shown here is derived from an EMBL/GenBank/DDBJ whole genome shotgun (WGS) entry which is preliminary data.</text>
</comment>
<keyword evidence="1" id="KW-0808">Transferase</keyword>
<evidence type="ECO:0000256" key="3">
    <source>
        <dbReference type="ARBA" id="ARBA00022722"/>
    </source>
</evidence>
<dbReference type="InterPro" id="IPR041373">
    <property type="entry name" value="RT_RNaseH"/>
</dbReference>
<dbReference type="Proteomes" id="UP001054902">
    <property type="component" value="Unassembled WGS sequence"/>
</dbReference>
<evidence type="ECO:0000313" key="9">
    <source>
        <dbReference type="EMBL" id="GFH46153.1"/>
    </source>
</evidence>
<dbReference type="SUPFAM" id="SSF56672">
    <property type="entry name" value="DNA/RNA polymerases"/>
    <property type="match status" value="1"/>
</dbReference>
<keyword evidence="3" id="KW-0540">Nuclease</keyword>
<evidence type="ECO:0000256" key="2">
    <source>
        <dbReference type="ARBA" id="ARBA00022695"/>
    </source>
</evidence>
<dbReference type="GO" id="GO:0003824">
    <property type="term" value="F:catalytic activity"/>
    <property type="evidence" value="ECO:0007669"/>
    <property type="project" value="UniProtKB-KW"/>
</dbReference>
<accession>A0AAD3CIA8</accession>
<proteinExistence type="predicted"/>
<dbReference type="InterPro" id="IPR012337">
    <property type="entry name" value="RNaseH-like_sf"/>
</dbReference>
<dbReference type="Gene3D" id="3.10.10.10">
    <property type="entry name" value="HIV Type 1 Reverse Transcriptase, subunit A, domain 1"/>
    <property type="match status" value="1"/>
</dbReference>
<dbReference type="Gene3D" id="3.30.420.10">
    <property type="entry name" value="Ribonuclease H-like superfamily/Ribonuclease H"/>
    <property type="match status" value="1"/>
</dbReference>
<dbReference type="PANTHER" id="PTHR37984:SF5">
    <property type="entry name" value="PROTEIN NYNRIN-LIKE"/>
    <property type="match status" value="1"/>
</dbReference>
<evidence type="ECO:0000259" key="8">
    <source>
        <dbReference type="PROSITE" id="PS50994"/>
    </source>
</evidence>
<dbReference type="FunFam" id="3.30.70.270:FF:000020">
    <property type="entry name" value="Transposon Tf2-6 polyprotein-like Protein"/>
    <property type="match status" value="1"/>
</dbReference>
<dbReference type="Gene3D" id="1.10.340.70">
    <property type="match status" value="1"/>
</dbReference>
<evidence type="ECO:0000256" key="5">
    <source>
        <dbReference type="ARBA" id="ARBA00022801"/>
    </source>
</evidence>
<evidence type="ECO:0000256" key="4">
    <source>
        <dbReference type="ARBA" id="ARBA00022759"/>
    </source>
</evidence>
<dbReference type="EMBL" id="BLLK01000022">
    <property type="protein sequence ID" value="GFH46153.1"/>
    <property type="molecule type" value="Genomic_DNA"/>
</dbReference>
<dbReference type="InterPro" id="IPR001584">
    <property type="entry name" value="Integrase_cat-core"/>
</dbReference>
<keyword evidence="10" id="KW-1185">Reference proteome</keyword>
<feature type="domain" description="Integrase catalytic" evidence="8">
    <location>
        <begin position="607"/>
        <end position="801"/>
    </location>
</feature>
<name>A0AAD3CIA8_9STRA</name>
<keyword evidence="4" id="KW-0255">Endonuclease</keyword>
<dbReference type="Pfam" id="PF17921">
    <property type="entry name" value="Integrase_H2C2"/>
    <property type="match status" value="1"/>
</dbReference>
<evidence type="ECO:0000313" key="10">
    <source>
        <dbReference type="Proteomes" id="UP001054902"/>
    </source>
</evidence>
<dbReference type="InterPro" id="IPR043128">
    <property type="entry name" value="Rev_trsase/Diguanyl_cyclase"/>
</dbReference>
<dbReference type="CDD" id="cd01647">
    <property type="entry name" value="RT_LTR"/>
    <property type="match status" value="1"/>
</dbReference>
<keyword evidence="6" id="KW-0695">RNA-directed DNA polymerase</keyword>
<dbReference type="Pfam" id="PF17917">
    <property type="entry name" value="RT_RNaseH"/>
    <property type="match status" value="1"/>
</dbReference>
<dbReference type="InterPro" id="IPR043502">
    <property type="entry name" value="DNA/RNA_pol_sf"/>
</dbReference>
<keyword evidence="2" id="KW-0548">Nucleotidyltransferase</keyword>
<dbReference type="InterPro" id="IPR041588">
    <property type="entry name" value="Integrase_H2C2"/>
</dbReference>
<dbReference type="CDD" id="cd09274">
    <property type="entry name" value="RNase_HI_RT_Ty3"/>
    <property type="match status" value="1"/>
</dbReference>
<keyword evidence="5" id="KW-0378">Hydrolase</keyword>
<dbReference type="GO" id="GO:0003676">
    <property type="term" value="F:nucleic acid binding"/>
    <property type="evidence" value="ECO:0007669"/>
    <property type="project" value="InterPro"/>
</dbReference>
<evidence type="ECO:0000256" key="6">
    <source>
        <dbReference type="ARBA" id="ARBA00022918"/>
    </source>
</evidence>
<dbReference type="PROSITE" id="PS50878">
    <property type="entry name" value="RT_POL"/>
    <property type="match status" value="1"/>
</dbReference>
<dbReference type="GO" id="GO:0015074">
    <property type="term" value="P:DNA integration"/>
    <property type="evidence" value="ECO:0007669"/>
    <property type="project" value="InterPro"/>
</dbReference>
<evidence type="ECO:0000259" key="7">
    <source>
        <dbReference type="PROSITE" id="PS50878"/>
    </source>
</evidence>
<organism evidence="9 10">
    <name type="scientific">Chaetoceros tenuissimus</name>
    <dbReference type="NCBI Taxonomy" id="426638"/>
    <lineage>
        <taxon>Eukaryota</taxon>
        <taxon>Sar</taxon>
        <taxon>Stramenopiles</taxon>
        <taxon>Ochrophyta</taxon>
        <taxon>Bacillariophyta</taxon>
        <taxon>Coscinodiscophyceae</taxon>
        <taxon>Chaetocerotophycidae</taxon>
        <taxon>Chaetocerotales</taxon>
        <taxon>Chaetocerotaceae</taxon>
        <taxon>Chaetoceros</taxon>
    </lineage>
</organism>
<dbReference type="InterPro" id="IPR050951">
    <property type="entry name" value="Retrovirus_Pol_polyprotein"/>
</dbReference>
<feature type="domain" description="Reverse transcriptase" evidence="7">
    <location>
        <begin position="58"/>
        <end position="236"/>
    </location>
</feature>
<reference evidence="9 10" key="1">
    <citation type="journal article" date="2021" name="Sci. Rep.">
        <title>The genome of the diatom Chaetoceros tenuissimus carries an ancient integrated fragment of an extant virus.</title>
        <authorList>
            <person name="Hongo Y."/>
            <person name="Kimura K."/>
            <person name="Takaki Y."/>
            <person name="Yoshida Y."/>
            <person name="Baba S."/>
            <person name="Kobayashi G."/>
            <person name="Nagasaki K."/>
            <person name="Hano T."/>
            <person name="Tomaru Y."/>
        </authorList>
    </citation>
    <scope>NUCLEOTIDE SEQUENCE [LARGE SCALE GENOMIC DNA]</scope>
    <source>
        <strain evidence="9 10">NIES-3715</strain>
    </source>
</reference>
<dbReference type="PANTHER" id="PTHR37984">
    <property type="entry name" value="PROTEIN CBG26694"/>
    <property type="match status" value="1"/>
</dbReference>
<evidence type="ECO:0008006" key="11">
    <source>
        <dbReference type="Google" id="ProtNLM"/>
    </source>
</evidence>
<dbReference type="SUPFAM" id="SSF53098">
    <property type="entry name" value="Ribonuclease H-like"/>
    <property type="match status" value="1"/>
</dbReference>
<dbReference type="Pfam" id="PF00078">
    <property type="entry name" value="RVT_1"/>
    <property type="match status" value="1"/>
</dbReference>
<evidence type="ECO:0000256" key="1">
    <source>
        <dbReference type="ARBA" id="ARBA00022679"/>
    </source>
</evidence>
<dbReference type="InterPro" id="IPR036397">
    <property type="entry name" value="RNaseH_sf"/>
</dbReference>
<protein>
    <recommendedName>
        <fullName evidence="11">Reverse transcriptase</fullName>
    </recommendedName>
</protein>
<sequence>MKLLQKYESLFDGTLGEWNLPPVDLELKEGTEPFCSRAFPVPKIHEETLRKEIARLIEIGVLIEDSDSEFGSPTFVLPKKDRTVRFVSDFRKLNQLLKRKPYPIPNISDLLQKLEGFTYATALDLNMGYYHIKLSLDASKKCTIVTPWGKYRYTRLPMGISVAADIFQNNIYNLLGKLDYVRAYIDDVLVLTKGSFEDHLEKLDEVFRRLQEAGLKCKMQKSEFAKKKLYYLGYIISTDGISPDPKKVEAILNIDRPKTVKDVRRLLGMIQYYRDVWPKRSEILAPLTNLIGGKNGSKKRAPVKWTKECEEAFVKIKAVIAKETLLAYPDFSKKFTIYTDASDTQLGAVIMQDGKPLAFYSRKLNKSQLNYTVTEKELLSIVETLKEFRNILLGYEIEVYTDHINLTYNPQQSDSQRVQRWRLIIEEFGPTLKYIKGEANIVADALSRMPSTELDEERQELHLAELLDIEAKSDAFPLDYKTVQKEQQREIRANQKLAQLIEKSEDFGSSTYDDVDLITYKNRMYVPQILRQRTLTWYHYMLCHPGGSRLANTIGTAAGWPGIHNHAAQFCKRCKICQKFKKRSQKYSELPPKTIEIPQPWHTVAVDLIGPYKINANQLQTDNTIKKKELKLCAMTFVDLATGWFEIAEIPWVDYLELEIVINKSKKDEAYLTRAVNKESVDKSSARISQIFNNVWLSRYPRPTKVIFDNGSEFKKSFIDLLQDYAVKPIPTSIKNPQSNAIIERIHQVVHNMMRTQDLKGRVFDPVDPWSEILASVAYAVRSSYHRTLEATPAQLVFGRDMLFNIAHVANWQEIQNKKRKQVERDNQRENNKRIKHTYEVGQKALLVPEGVQRKYEWMHEGPFEIRKIHDNGTATIKRGRYLERLNVRRLTPYFE</sequence>
<dbReference type="AlphaFoldDB" id="A0AAD3CIA8"/>
<gene>
    <name evidence="9" type="ORF">CTEN210_02627</name>
</gene>
<dbReference type="InterPro" id="IPR000477">
    <property type="entry name" value="RT_dom"/>
</dbReference>
<dbReference type="Gene3D" id="3.30.70.270">
    <property type="match status" value="2"/>
</dbReference>
<dbReference type="PROSITE" id="PS50994">
    <property type="entry name" value="INTEGRASE"/>
    <property type="match status" value="1"/>
</dbReference>